<comment type="subcellular location">
    <subcellularLocation>
        <location evidence="1">Nucleus</location>
    </subcellularLocation>
</comment>
<feature type="region of interest" description="Disordered" evidence="6">
    <location>
        <begin position="150"/>
        <end position="176"/>
    </location>
</feature>
<evidence type="ECO:0000313" key="9">
    <source>
        <dbReference type="Proteomes" id="UP001050691"/>
    </source>
</evidence>
<name>A0AAV5A1W1_9AGAM</name>
<accession>A0AAV5A1W1</accession>
<keyword evidence="3" id="KW-0235">DNA replication</keyword>
<keyword evidence="9" id="KW-1185">Reference proteome</keyword>
<evidence type="ECO:0000256" key="2">
    <source>
        <dbReference type="ARBA" id="ARBA00005334"/>
    </source>
</evidence>
<dbReference type="GO" id="GO:0003688">
    <property type="term" value="F:DNA replication origin binding"/>
    <property type="evidence" value="ECO:0007669"/>
    <property type="project" value="TreeGrafter"/>
</dbReference>
<reference evidence="8" key="1">
    <citation type="submission" date="2021-10" db="EMBL/GenBank/DDBJ databases">
        <title>De novo Genome Assembly of Clathrus columnatus (Basidiomycota, Fungi) Using Illumina and Nanopore Sequence Data.</title>
        <authorList>
            <person name="Ogiso-Tanaka E."/>
            <person name="Itagaki H."/>
            <person name="Hosoya T."/>
            <person name="Hosaka K."/>
        </authorList>
    </citation>
    <scope>NUCLEOTIDE SEQUENCE</scope>
    <source>
        <strain evidence="8">MO-923</strain>
    </source>
</reference>
<comment type="similarity">
    <text evidence="2">Belongs to the ORC4 family.</text>
</comment>
<dbReference type="Gene3D" id="3.40.50.300">
    <property type="entry name" value="P-loop containing nucleotide triphosphate hydrolases"/>
    <property type="match status" value="1"/>
</dbReference>
<dbReference type="PANTHER" id="PTHR12087">
    <property type="entry name" value="ORIGIN RECOGNITION COMPLEX SUBUNIT 4"/>
    <property type="match status" value="1"/>
</dbReference>
<dbReference type="EMBL" id="BPWL01000002">
    <property type="protein sequence ID" value="GJJ07473.1"/>
    <property type="molecule type" value="Genomic_DNA"/>
</dbReference>
<organism evidence="8 9">
    <name type="scientific">Clathrus columnatus</name>
    <dbReference type="NCBI Taxonomy" id="1419009"/>
    <lineage>
        <taxon>Eukaryota</taxon>
        <taxon>Fungi</taxon>
        <taxon>Dikarya</taxon>
        <taxon>Basidiomycota</taxon>
        <taxon>Agaricomycotina</taxon>
        <taxon>Agaricomycetes</taxon>
        <taxon>Phallomycetidae</taxon>
        <taxon>Phallales</taxon>
        <taxon>Clathraceae</taxon>
        <taxon>Clathrus</taxon>
    </lineage>
</organism>
<evidence type="ECO:0000256" key="6">
    <source>
        <dbReference type="SAM" id="MobiDB-lite"/>
    </source>
</evidence>
<feature type="domain" description="Origin recognition complex subunit 4 C-terminal" evidence="7">
    <location>
        <begin position="286"/>
        <end position="499"/>
    </location>
</feature>
<feature type="region of interest" description="Disordered" evidence="6">
    <location>
        <begin position="1"/>
        <end position="20"/>
    </location>
</feature>
<dbReference type="PANTHER" id="PTHR12087:SF0">
    <property type="entry name" value="ORIGIN RECOGNITION COMPLEX SUBUNIT 4"/>
    <property type="match status" value="1"/>
</dbReference>
<dbReference type="GO" id="GO:0005664">
    <property type="term" value="C:nuclear origin of replication recognition complex"/>
    <property type="evidence" value="ECO:0007669"/>
    <property type="project" value="TreeGrafter"/>
</dbReference>
<evidence type="ECO:0000256" key="1">
    <source>
        <dbReference type="ARBA" id="ARBA00004123"/>
    </source>
</evidence>
<comment type="caution">
    <text evidence="8">The sequence shown here is derived from an EMBL/GenBank/DDBJ whole genome shotgun (WGS) entry which is preliminary data.</text>
</comment>
<feature type="compositionally biased region" description="Polar residues" evidence="6">
    <location>
        <begin position="40"/>
        <end position="52"/>
    </location>
</feature>
<dbReference type="Pfam" id="PF14629">
    <property type="entry name" value="ORC4_C"/>
    <property type="match status" value="1"/>
</dbReference>
<feature type="region of interest" description="Disordered" evidence="6">
    <location>
        <begin position="28"/>
        <end position="52"/>
    </location>
</feature>
<feature type="region of interest" description="Disordered" evidence="6">
    <location>
        <begin position="229"/>
        <end position="254"/>
    </location>
</feature>
<dbReference type="AlphaFoldDB" id="A0AAV5A1W1"/>
<evidence type="ECO:0000256" key="5">
    <source>
        <dbReference type="ARBA" id="ARBA00023242"/>
    </source>
</evidence>
<dbReference type="Proteomes" id="UP001050691">
    <property type="component" value="Unassembled WGS sequence"/>
</dbReference>
<proteinExistence type="inferred from homology"/>
<evidence type="ECO:0000259" key="7">
    <source>
        <dbReference type="Pfam" id="PF14629"/>
    </source>
</evidence>
<evidence type="ECO:0000256" key="3">
    <source>
        <dbReference type="ARBA" id="ARBA00022705"/>
    </source>
</evidence>
<protein>
    <recommendedName>
        <fullName evidence="7">Origin recognition complex subunit 4 C-terminal domain-containing protein</fullName>
    </recommendedName>
</protein>
<dbReference type="InterPro" id="IPR032705">
    <property type="entry name" value="ORC4_C"/>
</dbReference>
<evidence type="ECO:0000313" key="8">
    <source>
        <dbReference type="EMBL" id="GJJ07473.1"/>
    </source>
</evidence>
<dbReference type="InterPro" id="IPR027417">
    <property type="entry name" value="P-loop_NTPase"/>
</dbReference>
<dbReference type="GO" id="GO:0006270">
    <property type="term" value="P:DNA replication initiation"/>
    <property type="evidence" value="ECO:0007669"/>
    <property type="project" value="TreeGrafter"/>
</dbReference>
<sequence length="515" mass="57880">MSKRQLSTPERRATRSSGILEPIQQLSFTSKKRKKESQEIETSSSIVTSQHETVTPNLNKDIPLPAHLPNHLIPYLQVQKRAVIYALTRLNFVEPVLFSETKAFQELKQLIQGTIDRQEVIRLSGHSQTNDRLAMREIVRQIREQSGTDVFIDPKGEDSVQDDNDTNFPGEADLSLPPSSRLPQLISSLPSLGQPVVIILDAFDKFTEHTRQALLYCLLDTVQSCRGTLADSHPRDQSSSDPPDSTNKRAPTSTRNESGLLVVGITSRVDCVTLLEKRVKIIFELFKTILTTDPGLDHLVSSGWQTMWSKSIENILISKFSILDTGFLFQPRSGYSIVFSLTGTNTLIFPGKSVDFKQLSCLTALSPDSPWLTPTLLRENTVVQRCSTQHLFLRGLPYPHLSLLIAAMHTSVAGQEMFTFEMLYDKFTAQVRLTASAPVDSERGSINMPFIPRNILLGAFEDLIDNHVFCPAIPYASHISKEFMKYRSLATREDIKTTVDGIGQTAIKKWFYRNQ</sequence>
<keyword evidence="4" id="KW-0238">DNA-binding</keyword>
<evidence type="ECO:0000256" key="4">
    <source>
        <dbReference type="ARBA" id="ARBA00023125"/>
    </source>
</evidence>
<gene>
    <name evidence="8" type="ORF">Clacol_001675</name>
</gene>
<keyword evidence="5" id="KW-0539">Nucleus</keyword>
<dbReference type="InterPro" id="IPR016527">
    <property type="entry name" value="ORC4"/>
</dbReference>